<dbReference type="AlphaFoldDB" id="A0A9P4J2W2"/>
<evidence type="ECO:0000313" key="2">
    <source>
        <dbReference type="EMBL" id="KAF2154463.1"/>
    </source>
</evidence>
<sequence length="194" mass="20472">MTDGGSSADSMRPLGPWAIIVGSAKWRWTREVQIRCAGRGGRACATRGRRSRRHRLLGMGIALGCYLGSILRVVGGARERRGAPLGGGGIGALLVGSLGRRSEPGDIATVAAVHRGGGRSLSAGTAIAGHQGMTMGLSVRVSGCQGVSVYVNWEAGRRPVAAERWRQALTLGRIPMRPIMMLGELQLSLRYTVT</sequence>
<dbReference type="EMBL" id="ML996084">
    <property type="protein sequence ID" value="KAF2154463.1"/>
    <property type="molecule type" value="Genomic_DNA"/>
</dbReference>
<name>A0A9P4J2W2_9PEZI</name>
<comment type="caution">
    <text evidence="2">The sequence shown here is derived from an EMBL/GenBank/DDBJ whole genome shotgun (WGS) entry which is preliminary data.</text>
</comment>
<keyword evidence="1" id="KW-0472">Membrane</keyword>
<evidence type="ECO:0000313" key="3">
    <source>
        <dbReference type="Proteomes" id="UP000799439"/>
    </source>
</evidence>
<organism evidence="2 3">
    <name type="scientific">Myriangium duriaei CBS 260.36</name>
    <dbReference type="NCBI Taxonomy" id="1168546"/>
    <lineage>
        <taxon>Eukaryota</taxon>
        <taxon>Fungi</taxon>
        <taxon>Dikarya</taxon>
        <taxon>Ascomycota</taxon>
        <taxon>Pezizomycotina</taxon>
        <taxon>Dothideomycetes</taxon>
        <taxon>Dothideomycetidae</taxon>
        <taxon>Myriangiales</taxon>
        <taxon>Myriangiaceae</taxon>
        <taxon>Myriangium</taxon>
    </lineage>
</organism>
<keyword evidence="3" id="KW-1185">Reference proteome</keyword>
<keyword evidence="1" id="KW-0812">Transmembrane</keyword>
<proteinExistence type="predicted"/>
<dbReference type="Proteomes" id="UP000799439">
    <property type="component" value="Unassembled WGS sequence"/>
</dbReference>
<protein>
    <submittedName>
        <fullName evidence="2">Uncharacterized protein</fullName>
    </submittedName>
</protein>
<keyword evidence="1" id="KW-1133">Transmembrane helix</keyword>
<feature type="transmembrane region" description="Helical" evidence="1">
    <location>
        <begin position="56"/>
        <end position="75"/>
    </location>
</feature>
<evidence type="ECO:0000256" key="1">
    <source>
        <dbReference type="SAM" id="Phobius"/>
    </source>
</evidence>
<reference evidence="2" key="1">
    <citation type="journal article" date="2020" name="Stud. Mycol.">
        <title>101 Dothideomycetes genomes: a test case for predicting lifestyles and emergence of pathogens.</title>
        <authorList>
            <person name="Haridas S."/>
            <person name="Albert R."/>
            <person name="Binder M."/>
            <person name="Bloem J."/>
            <person name="Labutti K."/>
            <person name="Salamov A."/>
            <person name="Andreopoulos B."/>
            <person name="Baker S."/>
            <person name="Barry K."/>
            <person name="Bills G."/>
            <person name="Bluhm B."/>
            <person name="Cannon C."/>
            <person name="Castanera R."/>
            <person name="Culley D."/>
            <person name="Daum C."/>
            <person name="Ezra D."/>
            <person name="Gonzalez J."/>
            <person name="Henrissat B."/>
            <person name="Kuo A."/>
            <person name="Liang C."/>
            <person name="Lipzen A."/>
            <person name="Lutzoni F."/>
            <person name="Magnuson J."/>
            <person name="Mondo S."/>
            <person name="Nolan M."/>
            <person name="Ohm R."/>
            <person name="Pangilinan J."/>
            <person name="Park H.-J."/>
            <person name="Ramirez L."/>
            <person name="Alfaro M."/>
            <person name="Sun H."/>
            <person name="Tritt A."/>
            <person name="Yoshinaga Y."/>
            <person name="Zwiers L.-H."/>
            <person name="Turgeon B."/>
            <person name="Goodwin S."/>
            <person name="Spatafora J."/>
            <person name="Crous P."/>
            <person name="Grigoriev I."/>
        </authorList>
    </citation>
    <scope>NUCLEOTIDE SEQUENCE</scope>
    <source>
        <strain evidence="2">CBS 260.36</strain>
    </source>
</reference>
<accession>A0A9P4J2W2</accession>
<gene>
    <name evidence="2" type="ORF">K461DRAFT_129668</name>
</gene>